<feature type="region of interest" description="Disordered" evidence="1">
    <location>
        <begin position="253"/>
        <end position="273"/>
    </location>
</feature>
<comment type="caution">
    <text evidence="4">The sequence shown here is derived from an EMBL/GenBank/DDBJ whole genome shotgun (WGS) entry which is preliminary data.</text>
</comment>
<feature type="domain" description="U1-type" evidence="3">
    <location>
        <begin position="275"/>
        <end position="309"/>
    </location>
</feature>
<feature type="domain" description="C2H2-type" evidence="2">
    <location>
        <begin position="125"/>
        <end position="149"/>
    </location>
</feature>
<feature type="compositionally biased region" description="Pro residues" evidence="1">
    <location>
        <begin position="259"/>
        <end position="268"/>
    </location>
</feature>
<organism evidence="4 5">
    <name type="scientific">Aromia moschata</name>
    <dbReference type="NCBI Taxonomy" id="1265417"/>
    <lineage>
        <taxon>Eukaryota</taxon>
        <taxon>Metazoa</taxon>
        <taxon>Ecdysozoa</taxon>
        <taxon>Arthropoda</taxon>
        <taxon>Hexapoda</taxon>
        <taxon>Insecta</taxon>
        <taxon>Pterygota</taxon>
        <taxon>Neoptera</taxon>
        <taxon>Endopterygota</taxon>
        <taxon>Coleoptera</taxon>
        <taxon>Polyphaga</taxon>
        <taxon>Cucujiformia</taxon>
        <taxon>Chrysomeloidea</taxon>
        <taxon>Cerambycidae</taxon>
        <taxon>Cerambycinae</taxon>
        <taxon>Callichromatini</taxon>
        <taxon>Aromia</taxon>
    </lineage>
</organism>
<dbReference type="EMBL" id="JAPWTK010000456">
    <property type="protein sequence ID" value="KAJ8939998.1"/>
    <property type="molecule type" value="Genomic_DNA"/>
</dbReference>
<proteinExistence type="predicted"/>
<feature type="domain" description="C2H2-type" evidence="2">
    <location>
        <begin position="189"/>
        <end position="213"/>
    </location>
</feature>
<feature type="domain" description="U1-type" evidence="3">
    <location>
        <begin position="122"/>
        <end position="156"/>
    </location>
</feature>
<dbReference type="SMART" id="SM00451">
    <property type="entry name" value="ZnF_U1"/>
    <property type="match status" value="3"/>
</dbReference>
<gene>
    <name evidence="4" type="ORF">NQ318_012920</name>
</gene>
<dbReference type="Proteomes" id="UP001162162">
    <property type="component" value="Unassembled WGS sequence"/>
</dbReference>
<dbReference type="SMART" id="SM00355">
    <property type="entry name" value="ZnF_C2H2"/>
    <property type="match status" value="3"/>
</dbReference>
<evidence type="ECO:0000313" key="4">
    <source>
        <dbReference type="EMBL" id="KAJ8939998.1"/>
    </source>
</evidence>
<feature type="region of interest" description="Disordered" evidence="1">
    <location>
        <begin position="1"/>
        <end position="36"/>
    </location>
</feature>
<evidence type="ECO:0000259" key="3">
    <source>
        <dbReference type="SMART" id="SM00451"/>
    </source>
</evidence>
<dbReference type="GO" id="GO:0008270">
    <property type="term" value="F:zinc ion binding"/>
    <property type="evidence" value="ECO:0007669"/>
    <property type="project" value="InterPro"/>
</dbReference>
<name>A0AAV8XNE0_9CUCU</name>
<dbReference type="GO" id="GO:0003676">
    <property type="term" value="F:nucleic acid binding"/>
    <property type="evidence" value="ECO:0007669"/>
    <property type="project" value="InterPro"/>
</dbReference>
<accession>A0AAV8XNE0</accession>
<evidence type="ECO:0000259" key="2">
    <source>
        <dbReference type="SMART" id="SM00355"/>
    </source>
</evidence>
<dbReference type="Gene3D" id="3.30.160.60">
    <property type="entry name" value="Classic Zinc Finger"/>
    <property type="match status" value="3"/>
</dbReference>
<dbReference type="PANTHER" id="PTHR46786">
    <property type="entry name" value="ZINC FINGER MATRIN-TYPE PROTEIN 3"/>
    <property type="match status" value="1"/>
</dbReference>
<dbReference type="PANTHER" id="PTHR46786:SF1">
    <property type="entry name" value="ZINC FINGER MATRIN-TYPE PROTEIN 3"/>
    <property type="match status" value="1"/>
</dbReference>
<protein>
    <submittedName>
        <fullName evidence="4">Uncharacterized protein</fullName>
    </submittedName>
</protein>
<dbReference type="InterPro" id="IPR036236">
    <property type="entry name" value="Znf_C2H2_sf"/>
</dbReference>
<feature type="compositionally biased region" description="Basic and acidic residues" evidence="1">
    <location>
        <begin position="8"/>
        <end position="21"/>
    </location>
</feature>
<keyword evidence="5" id="KW-1185">Reference proteome</keyword>
<sequence length="407" mass="45680">MSTYEDSGVDRNYKIPKRNADEMSSDSNGKGDYPAFPNAQSPMMASSYYNYYENQGMYGPWQQGSVYSQYPASGPVEPITQNIYNTLSHIKEKPKNFRKNIYKETVPDIDDPTLPKELTLMFQPLYCKLCTAQLSSNVMAKLHYKSKNHEKKIRKFLIDYAQKTGEPLHKRAKVAGTPKSEEDQNPKWFHCDVCDLPLTGRMHAESHYMGKNHQKGVVGAQGARRQGYYNAEGKWGEKVVLREGEDTFGLDFRCKEKQPAPPPPPPPASSTNQLSARFHCDVCNVSATCQEQIEMHYKGQKHQKKLRQLGLQPQYVPVQPAVAQPTVAESVYVSKSVDINLAVYRTPSGGLLLSHLQPHAEFGAPVQDSPEEQGAYEEVPTEIMGPDAQLQHLGAPALSFVPRKESN</sequence>
<dbReference type="SUPFAM" id="SSF57667">
    <property type="entry name" value="beta-beta-alpha zinc fingers"/>
    <property type="match status" value="3"/>
</dbReference>
<dbReference type="InterPro" id="IPR003604">
    <property type="entry name" value="Matrin/U1-like-C_Znf_C2H2"/>
</dbReference>
<dbReference type="InterPro" id="IPR052644">
    <property type="entry name" value="ZMAT3"/>
</dbReference>
<dbReference type="Pfam" id="PF12874">
    <property type="entry name" value="zf-met"/>
    <property type="match status" value="3"/>
</dbReference>
<evidence type="ECO:0000313" key="5">
    <source>
        <dbReference type="Proteomes" id="UP001162162"/>
    </source>
</evidence>
<evidence type="ECO:0000256" key="1">
    <source>
        <dbReference type="SAM" id="MobiDB-lite"/>
    </source>
</evidence>
<reference evidence="4" key="1">
    <citation type="journal article" date="2023" name="Insect Mol. Biol.">
        <title>Genome sequencing provides insights into the evolution of gene families encoding plant cell wall-degrading enzymes in longhorned beetles.</title>
        <authorList>
            <person name="Shin N.R."/>
            <person name="Okamura Y."/>
            <person name="Kirsch R."/>
            <person name="Pauchet Y."/>
        </authorList>
    </citation>
    <scope>NUCLEOTIDE SEQUENCE</scope>
    <source>
        <strain evidence="4">AMC_N1</strain>
    </source>
</reference>
<feature type="domain" description="U1-type" evidence="3">
    <location>
        <begin position="186"/>
        <end position="220"/>
    </location>
</feature>
<feature type="domain" description="C2H2-type" evidence="2">
    <location>
        <begin position="278"/>
        <end position="302"/>
    </location>
</feature>
<dbReference type="InterPro" id="IPR013087">
    <property type="entry name" value="Znf_C2H2_type"/>
</dbReference>
<dbReference type="AlphaFoldDB" id="A0AAV8XNE0"/>